<keyword evidence="2" id="KW-0963">Cytoplasm</keyword>
<dbReference type="EMBL" id="CP000667">
    <property type="protein sequence ID" value="ABP56622.1"/>
    <property type="molecule type" value="Genomic_DNA"/>
</dbReference>
<protein>
    <recommendedName>
        <fullName evidence="2">Small ribosomal subunit biogenesis GTPase RsgA</fullName>
        <ecNumber evidence="2">3.6.1.-</ecNumber>
    </recommendedName>
</protein>
<keyword evidence="2" id="KW-0342">GTP-binding</keyword>
<reference evidence="5" key="1">
    <citation type="journal article" date="2007" name="Proc. Natl. Acad. Sci. U.S.A.">
        <title>Genome sequencing reveals complex secondary metabolome in the marine actinomycete Salinispora tropica.</title>
        <authorList>
            <person name="Udwary D.W."/>
            <person name="Zeigler L."/>
            <person name="Asolkar R.N."/>
            <person name="Singan V."/>
            <person name="Lapidus A."/>
            <person name="Fenical W."/>
            <person name="Jensen P.R."/>
            <person name="Moore B.S."/>
        </authorList>
    </citation>
    <scope>NUCLEOTIDE SEQUENCE [LARGE SCALE GENOMIC DNA]</scope>
    <source>
        <strain evidence="5">ATCC BAA-916 / DSM 44818 / CNB-440</strain>
    </source>
</reference>
<feature type="binding site" evidence="2">
    <location>
        <begin position="198"/>
        <end position="206"/>
    </location>
    <ligand>
        <name>GTP</name>
        <dbReference type="ChEBI" id="CHEBI:37565"/>
    </ligand>
</feature>
<dbReference type="Proteomes" id="UP000000235">
    <property type="component" value="Chromosome"/>
</dbReference>
<dbReference type="InterPro" id="IPR010914">
    <property type="entry name" value="RsgA_GTPase_dom"/>
</dbReference>
<dbReference type="HAMAP" id="MF_01820">
    <property type="entry name" value="GTPase_RsgA"/>
    <property type="match status" value="1"/>
</dbReference>
<comment type="cofactor">
    <cofactor evidence="2">
        <name>Zn(2+)</name>
        <dbReference type="ChEBI" id="CHEBI:29105"/>
    </cofactor>
    <text evidence="2">Binds 1 zinc ion per subunit.</text>
</comment>
<dbReference type="GO" id="GO:0003924">
    <property type="term" value="F:GTPase activity"/>
    <property type="evidence" value="ECO:0007669"/>
    <property type="project" value="UniProtKB-UniRule"/>
</dbReference>
<feature type="binding site" evidence="2">
    <location>
        <position position="286"/>
    </location>
    <ligand>
        <name>Zn(2+)</name>
        <dbReference type="ChEBI" id="CHEBI:29105"/>
    </ligand>
</feature>
<dbReference type="InterPro" id="IPR027417">
    <property type="entry name" value="P-loop_NTPase"/>
</dbReference>
<comment type="subunit">
    <text evidence="2">Monomer. Associates with 30S ribosomal subunit, binds 16S rRNA.</text>
</comment>
<dbReference type="Pfam" id="PF03193">
    <property type="entry name" value="RsgA_GTPase"/>
    <property type="match status" value="1"/>
</dbReference>
<gene>
    <name evidence="2" type="primary">rsgA</name>
    <name evidence="4" type="ordered locus">Strop_4194</name>
</gene>
<sequence>MSLPHRGSSATPQSFPSLAALGWSHRWQAALAAYGAGCPGRVVRHDGSAVLISTEGGTRHFPVRSSAPALAVGDWVVVDDGRVLDLLPRASLLRRRDPSTGGGQLIAANVDVVGIVCGLDRPVVHGRLQRFTSLAWDAGASPLVILSKADLVNSTANIENSLLQQHPGVDIVSVAATTATGVFDLLGRCAKRTLVLVGESGAGKSTLLNALAGRELGATGKVRRSDAKGRHTTTARQLFALEGDCCLIDTPGMREVGVHADVATVDAGFDDIAELAVGCRFSDCGHANEPGCEVLAAVADGRLSEQRVRAWNQLCREAAWAELRADPAAQRRAGRRLARVIKDAQRAKRR</sequence>
<evidence type="ECO:0000256" key="2">
    <source>
        <dbReference type="HAMAP-Rule" id="MF_01820"/>
    </source>
</evidence>
<feature type="binding site" evidence="2">
    <location>
        <position position="279"/>
    </location>
    <ligand>
        <name>Zn(2+)</name>
        <dbReference type="ChEBI" id="CHEBI:29105"/>
    </ligand>
</feature>
<dbReference type="AlphaFoldDB" id="A4XCG5"/>
<keyword evidence="1 2" id="KW-0690">Ribosome biogenesis</keyword>
<feature type="domain" description="EngC GTPase" evidence="3">
    <location>
        <begin position="108"/>
        <end position="254"/>
    </location>
</feature>
<feature type="binding site" evidence="2">
    <location>
        <position position="292"/>
    </location>
    <ligand>
        <name>Zn(2+)</name>
        <dbReference type="ChEBI" id="CHEBI:29105"/>
    </ligand>
</feature>
<dbReference type="SUPFAM" id="SSF52540">
    <property type="entry name" value="P-loop containing nucleoside triphosphate hydrolases"/>
    <property type="match status" value="1"/>
</dbReference>
<feature type="binding site" evidence="2">
    <location>
        <begin position="147"/>
        <end position="150"/>
    </location>
    <ligand>
        <name>GTP</name>
        <dbReference type="ChEBI" id="CHEBI:37565"/>
    </ligand>
</feature>
<keyword evidence="2" id="KW-0378">Hydrolase</keyword>
<feature type="binding site" evidence="2">
    <location>
        <position position="284"/>
    </location>
    <ligand>
        <name>Zn(2+)</name>
        <dbReference type="ChEBI" id="CHEBI:29105"/>
    </ligand>
</feature>
<dbReference type="PANTHER" id="PTHR32120">
    <property type="entry name" value="SMALL RIBOSOMAL SUBUNIT BIOGENESIS GTPASE RSGA"/>
    <property type="match status" value="1"/>
</dbReference>
<dbReference type="eggNOG" id="COG1162">
    <property type="taxonomic scope" value="Bacteria"/>
</dbReference>
<name>A4XCG5_SALTO</name>
<comment type="subcellular location">
    <subcellularLocation>
        <location evidence="2">Cytoplasm</location>
    </subcellularLocation>
</comment>
<dbReference type="GO" id="GO:0005737">
    <property type="term" value="C:cytoplasm"/>
    <property type="evidence" value="ECO:0007669"/>
    <property type="project" value="UniProtKB-SubCell"/>
</dbReference>
<proteinExistence type="inferred from homology"/>
<dbReference type="CDD" id="cd01854">
    <property type="entry name" value="YjeQ_EngC"/>
    <property type="match status" value="1"/>
</dbReference>
<evidence type="ECO:0000313" key="4">
    <source>
        <dbReference type="EMBL" id="ABP56622.1"/>
    </source>
</evidence>
<dbReference type="GO" id="GO:0019843">
    <property type="term" value="F:rRNA binding"/>
    <property type="evidence" value="ECO:0007669"/>
    <property type="project" value="UniProtKB-KW"/>
</dbReference>
<dbReference type="Gene3D" id="3.40.50.300">
    <property type="entry name" value="P-loop containing nucleotide triphosphate hydrolases"/>
    <property type="match status" value="1"/>
</dbReference>
<keyword evidence="2" id="KW-0479">Metal-binding</keyword>
<keyword evidence="2" id="KW-0547">Nucleotide-binding</keyword>
<comment type="function">
    <text evidence="2">One of several proteins that assist in the late maturation steps of the functional core of the 30S ribosomal subunit. Helps release RbfA from mature subunits. May play a role in the assembly of ribosomal proteins into the subunit. Circularly permuted GTPase that catalyzes slow GTP hydrolysis, GTPase activity is stimulated by the 30S ribosomal subunit.</text>
</comment>
<dbReference type="Gene3D" id="1.10.40.50">
    <property type="entry name" value="Probable gtpase engc, domain 3"/>
    <property type="match status" value="1"/>
</dbReference>
<dbReference type="PROSITE" id="PS00675">
    <property type="entry name" value="SIGMA54_INTERACT_1"/>
    <property type="match status" value="1"/>
</dbReference>
<keyword evidence="5" id="KW-1185">Reference proteome</keyword>
<evidence type="ECO:0000256" key="1">
    <source>
        <dbReference type="ARBA" id="ARBA00022517"/>
    </source>
</evidence>
<dbReference type="PROSITE" id="PS50936">
    <property type="entry name" value="ENGC_GTPASE"/>
    <property type="match status" value="1"/>
</dbReference>
<dbReference type="PANTHER" id="PTHR32120:SF10">
    <property type="entry name" value="SMALL RIBOSOMAL SUBUNIT BIOGENESIS GTPASE RSGA"/>
    <property type="match status" value="1"/>
</dbReference>
<dbReference type="GO" id="GO:0005525">
    <property type="term" value="F:GTP binding"/>
    <property type="evidence" value="ECO:0007669"/>
    <property type="project" value="UniProtKB-UniRule"/>
</dbReference>
<dbReference type="GO" id="GO:0042274">
    <property type="term" value="P:ribosomal small subunit biogenesis"/>
    <property type="evidence" value="ECO:0007669"/>
    <property type="project" value="UniProtKB-UniRule"/>
</dbReference>
<organism evidence="4 5">
    <name type="scientific">Salinispora tropica (strain ATCC BAA-916 / DSM 44818 / JCM 13857 / NBRC 105044 / CNB-440)</name>
    <dbReference type="NCBI Taxonomy" id="369723"/>
    <lineage>
        <taxon>Bacteria</taxon>
        <taxon>Bacillati</taxon>
        <taxon>Actinomycetota</taxon>
        <taxon>Actinomycetes</taxon>
        <taxon>Micromonosporales</taxon>
        <taxon>Micromonosporaceae</taxon>
        <taxon>Salinispora</taxon>
    </lineage>
</organism>
<keyword evidence="2" id="KW-0699">rRNA-binding</keyword>
<keyword evidence="2" id="KW-0862">Zinc</keyword>
<comment type="similarity">
    <text evidence="2">Belongs to the TRAFAC class YlqF/YawG GTPase family. RsgA subfamily.</text>
</comment>
<dbReference type="NCBIfam" id="TIGR00157">
    <property type="entry name" value="ribosome small subunit-dependent GTPase A"/>
    <property type="match status" value="1"/>
</dbReference>
<dbReference type="InterPro" id="IPR025662">
    <property type="entry name" value="Sigma_54_int_dom_ATP-bd_1"/>
</dbReference>
<dbReference type="InterPro" id="IPR004881">
    <property type="entry name" value="Ribosome_biogen_GTPase_RsgA"/>
</dbReference>
<dbReference type="EC" id="3.6.1.-" evidence="2"/>
<evidence type="ECO:0000259" key="3">
    <source>
        <dbReference type="PROSITE" id="PS50936"/>
    </source>
</evidence>
<evidence type="ECO:0000313" key="5">
    <source>
        <dbReference type="Proteomes" id="UP000000235"/>
    </source>
</evidence>
<keyword evidence="2" id="KW-0694">RNA-binding</keyword>
<dbReference type="STRING" id="369723.Strop_4194"/>
<dbReference type="HOGENOM" id="CLU_033617_0_0_11"/>
<accession>A4XCG5</accession>
<dbReference type="GO" id="GO:0046872">
    <property type="term" value="F:metal ion binding"/>
    <property type="evidence" value="ECO:0007669"/>
    <property type="project" value="UniProtKB-KW"/>
</dbReference>
<dbReference type="KEGG" id="stp:Strop_4194"/>